<feature type="domain" description="Lipopolysaccharide assembly protein A" evidence="7">
    <location>
        <begin position="36"/>
        <end position="89"/>
    </location>
</feature>
<reference evidence="8 9" key="1">
    <citation type="submission" date="2022-11" db="EMBL/GenBank/DDBJ databases">
        <title>Desulfobotulus tamanensis H1 sp. nov. - anaerobic, alkaliphilic, sulphate reducing bacterium isolated from terrestrial mud volcano.</title>
        <authorList>
            <person name="Frolova A."/>
            <person name="Merkel A.Y."/>
            <person name="Slobodkin A.I."/>
        </authorList>
    </citation>
    <scope>NUCLEOTIDE SEQUENCE [LARGE SCALE GENOMIC DNA]</scope>
    <source>
        <strain evidence="8 9">H1</strain>
    </source>
</reference>
<feature type="transmembrane region" description="Helical" evidence="6">
    <location>
        <begin position="51"/>
        <end position="73"/>
    </location>
</feature>
<dbReference type="InterPro" id="IPR010445">
    <property type="entry name" value="LapA_dom"/>
</dbReference>
<protein>
    <submittedName>
        <fullName evidence="8">LapA family protein</fullName>
    </submittedName>
</protein>
<keyword evidence="3 6" id="KW-1133">Transmembrane helix</keyword>
<feature type="region of interest" description="Disordered" evidence="5">
    <location>
        <begin position="107"/>
        <end position="128"/>
    </location>
</feature>
<keyword evidence="2 6" id="KW-0812">Transmembrane</keyword>
<accession>A0ABT3NB64</accession>
<organism evidence="8 9">
    <name type="scientific">Desulfobotulus pelophilus</name>
    <dbReference type="NCBI Taxonomy" id="2823377"/>
    <lineage>
        <taxon>Bacteria</taxon>
        <taxon>Pseudomonadati</taxon>
        <taxon>Thermodesulfobacteriota</taxon>
        <taxon>Desulfobacteria</taxon>
        <taxon>Desulfobacterales</taxon>
        <taxon>Desulfobacteraceae</taxon>
        <taxon>Desulfobotulus</taxon>
    </lineage>
</organism>
<dbReference type="RefSeq" id="WP_265425620.1">
    <property type="nucleotide sequence ID" value="NZ_JAPFPW010000014.1"/>
</dbReference>
<dbReference type="Pfam" id="PF06305">
    <property type="entry name" value="LapA_dom"/>
    <property type="match status" value="1"/>
</dbReference>
<dbReference type="Proteomes" id="UP001209681">
    <property type="component" value="Unassembled WGS sequence"/>
</dbReference>
<gene>
    <name evidence="8" type="ORF">OOT00_12020</name>
</gene>
<keyword evidence="9" id="KW-1185">Reference proteome</keyword>
<evidence type="ECO:0000259" key="7">
    <source>
        <dbReference type="Pfam" id="PF06305"/>
    </source>
</evidence>
<sequence length="128" mass="14888">MTRMKLILTLLVLGFIGLLFYQNQGYLLQTYTFSLNFHFFGYSFPDAPTGIYFAICFAAGFLIMFFSSLMIRFRAATRIRMLRNENQQHLETIEALQEELADKAYSAKRQDNHGEHDSSPEDAQDQRL</sequence>
<evidence type="ECO:0000313" key="9">
    <source>
        <dbReference type="Proteomes" id="UP001209681"/>
    </source>
</evidence>
<evidence type="ECO:0000256" key="6">
    <source>
        <dbReference type="SAM" id="Phobius"/>
    </source>
</evidence>
<evidence type="ECO:0000256" key="2">
    <source>
        <dbReference type="ARBA" id="ARBA00022692"/>
    </source>
</evidence>
<feature type="compositionally biased region" description="Basic and acidic residues" evidence="5">
    <location>
        <begin position="108"/>
        <end position="128"/>
    </location>
</feature>
<proteinExistence type="predicted"/>
<keyword evidence="4 6" id="KW-0472">Membrane</keyword>
<dbReference type="EMBL" id="JAPFPW010000014">
    <property type="protein sequence ID" value="MCW7754708.1"/>
    <property type="molecule type" value="Genomic_DNA"/>
</dbReference>
<evidence type="ECO:0000256" key="1">
    <source>
        <dbReference type="ARBA" id="ARBA00022475"/>
    </source>
</evidence>
<evidence type="ECO:0000313" key="8">
    <source>
        <dbReference type="EMBL" id="MCW7754708.1"/>
    </source>
</evidence>
<comment type="caution">
    <text evidence="8">The sequence shown here is derived from an EMBL/GenBank/DDBJ whole genome shotgun (WGS) entry which is preliminary data.</text>
</comment>
<keyword evidence="1" id="KW-1003">Cell membrane</keyword>
<evidence type="ECO:0000256" key="4">
    <source>
        <dbReference type="ARBA" id="ARBA00023136"/>
    </source>
</evidence>
<name>A0ABT3NB64_9BACT</name>
<evidence type="ECO:0000256" key="3">
    <source>
        <dbReference type="ARBA" id="ARBA00022989"/>
    </source>
</evidence>
<evidence type="ECO:0000256" key="5">
    <source>
        <dbReference type="SAM" id="MobiDB-lite"/>
    </source>
</evidence>